<reference evidence="3" key="1">
    <citation type="submission" date="2019-08" db="EMBL/GenBank/DDBJ databases">
        <authorList>
            <person name="Kucharzyk K."/>
            <person name="Murdoch R.W."/>
            <person name="Higgins S."/>
            <person name="Loffler F."/>
        </authorList>
    </citation>
    <scope>NUCLEOTIDE SEQUENCE</scope>
</reference>
<dbReference type="EMBL" id="VSSQ01013170">
    <property type="protein sequence ID" value="MPM50888.1"/>
    <property type="molecule type" value="Genomic_DNA"/>
</dbReference>
<dbReference type="GO" id="GO:0003677">
    <property type="term" value="F:DNA binding"/>
    <property type="evidence" value="ECO:0007669"/>
    <property type="project" value="UniProtKB-KW"/>
</dbReference>
<proteinExistence type="predicted"/>
<evidence type="ECO:0000256" key="1">
    <source>
        <dbReference type="ARBA" id="ARBA00022747"/>
    </source>
</evidence>
<accession>A0A645ADX2</accession>
<dbReference type="AlphaFoldDB" id="A0A645ADX2"/>
<organism evidence="3">
    <name type="scientific">bioreactor metagenome</name>
    <dbReference type="NCBI Taxonomy" id="1076179"/>
    <lineage>
        <taxon>unclassified sequences</taxon>
        <taxon>metagenomes</taxon>
        <taxon>ecological metagenomes</taxon>
    </lineage>
</organism>
<comment type="caution">
    <text evidence="3">The sequence shown here is derived from an EMBL/GenBank/DDBJ whole genome shotgun (WGS) entry which is preliminary data.</text>
</comment>
<name>A0A645ADX2_9ZZZZ</name>
<dbReference type="InterPro" id="IPR044946">
    <property type="entry name" value="Restrct_endonuc_typeI_TRD_sf"/>
</dbReference>
<dbReference type="GO" id="GO:0009307">
    <property type="term" value="P:DNA restriction-modification system"/>
    <property type="evidence" value="ECO:0007669"/>
    <property type="project" value="UniProtKB-KW"/>
</dbReference>
<protein>
    <recommendedName>
        <fullName evidence="4">Type I restriction modification DNA specificity domain-containing protein</fullName>
    </recommendedName>
</protein>
<keyword evidence="1" id="KW-0680">Restriction system</keyword>
<evidence type="ECO:0008006" key="4">
    <source>
        <dbReference type="Google" id="ProtNLM"/>
    </source>
</evidence>
<gene>
    <name evidence="3" type="ORF">SDC9_97634</name>
</gene>
<evidence type="ECO:0000313" key="3">
    <source>
        <dbReference type="EMBL" id="MPM50888.1"/>
    </source>
</evidence>
<dbReference type="SUPFAM" id="SSF116734">
    <property type="entry name" value="DNA methylase specificity domain"/>
    <property type="match status" value="1"/>
</dbReference>
<evidence type="ECO:0000256" key="2">
    <source>
        <dbReference type="ARBA" id="ARBA00023125"/>
    </source>
</evidence>
<sequence>MSIEDFTESLLIPLLPLNEQKIIVEKVERFMSLCDELEPKLRKSRENSEMLMEIVVRGL</sequence>
<dbReference type="Gene3D" id="3.90.220.20">
    <property type="entry name" value="DNA methylase specificity domains"/>
    <property type="match status" value="1"/>
</dbReference>
<keyword evidence="2" id="KW-0238">DNA-binding</keyword>